<dbReference type="InterPro" id="IPR023393">
    <property type="entry name" value="START-like_dom_sf"/>
</dbReference>
<dbReference type="EMBL" id="AJYA01000016">
    <property type="protein sequence ID" value="EIM77060.1"/>
    <property type="molecule type" value="Genomic_DNA"/>
</dbReference>
<sequence>MKFTIRTTVDQDYLTVKAGFNESLFRKLAPPFPPLALKRFDGSRKGDIVSMELNFFLFKQTWTSLITHDHTDAHQFYFIDEGTELPFFLSYWKHKHVMVNLPDGRTEIRDEIAYKGRPTWLSALLYPALYVQFWMRKPIYKRIFKLENA</sequence>
<comment type="caution">
    <text evidence="1">The sequence shown here is derived from an EMBL/GenBank/DDBJ whole genome shotgun (WGS) entry which is preliminary data.</text>
</comment>
<dbReference type="RefSeq" id="WP_009054266.1">
    <property type="nucleotide sequence ID" value="NZ_AJYA01000016.1"/>
</dbReference>
<reference evidence="1 2" key="1">
    <citation type="submission" date="2012-05" db="EMBL/GenBank/DDBJ databases">
        <title>Genome sequence of Nitritalea halalkaliphila LW7.</title>
        <authorList>
            <person name="Jangir P.K."/>
            <person name="Singh A."/>
            <person name="Shivaji S."/>
            <person name="Sharma R."/>
        </authorList>
    </citation>
    <scope>NUCLEOTIDE SEQUENCE [LARGE SCALE GENOMIC DNA]</scope>
    <source>
        <strain evidence="1 2">LW7</strain>
    </source>
</reference>
<keyword evidence="2" id="KW-1185">Reference proteome</keyword>
<evidence type="ECO:0000313" key="1">
    <source>
        <dbReference type="EMBL" id="EIM77060.1"/>
    </source>
</evidence>
<evidence type="ECO:0000313" key="2">
    <source>
        <dbReference type="Proteomes" id="UP000005551"/>
    </source>
</evidence>
<gene>
    <name evidence="1" type="ORF">A3SI_07059</name>
</gene>
<dbReference type="OrthoDB" id="838246at2"/>
<dbReference type="AlphaFoldDB" id="I5C5F8"/>
<name>I5C5F8_9BACT</name>
<organism evidence="1 2">
    <name type="scientific">Nitritalea halalkaliphila LW7</name>
    <dbReference type="NCBI Taxonomy" id="1189621"/>
    <lineage>
        <taxon>Bacteria</taxon>
        <taxon>Pseudomonadati</taxon>
        <taxon>Bacteroidota</taxon>
        <taxon>Cytophagia</taxon>
        <taxon>Cytophagales</taxon>
        <taxon>Cyclobacteriaceae</taxon>
        <taxon>Nitritalea</taxon>
    </lineage>
</organism>
<proteinExistence type="predicted"/>
<dbReference type="SUPFAM" id="SSF55961">
    <property type="entry name" value="Bet v1-like"/>
    <property type="match status" value="1"/>
</dbReference>
<protein>
    <recommendedName>
        <fullName evidence="3">Ligand-binding SRPBCC domain-containing protein</fullName>
    </recommendedName>
</protein>
<dbReference type="Gene3D" id="3.30.530.20">
    <property type="match status" value="1"/>
</dbReference>
<accession>I5C5F8</accession>
<dbReference type="Proteomes" id="UP000005551">
    <property type="component" value="Unassembled WGS sequence"/>
</dbReference>
<dbReference type="STRING" id="1189621.A3SI_07059"/>
<evidence type="ECO:0008006" key="3">
    <source>
        <dbReference type="Google" id="ProtNLM"/>
    </source>
</evidence>